<gene>
    <name evidence="1" type="ORF">GCM10010468_81150</name>
</gene>
<dbReference type="PANTHER" id="PTHR34070:SF1">
    <property type="entry name" value="DNA ALKYLATION REPAIR PROTEIN"/>
    <property type="match status" value="1"/>
</dbReference>
<dbReference type="Proteomes" id="UP001501237">
    <property type="component" value="Unassembled WGS sequence"/>
</dbReference>
<evidence type="ECO:0000313" key="1">
    <source>
        <dbReference type="EMBL" id="GAA3243140.1"/>
    </source>
</evidence>
<organism evidence="1 2">
    <name type="scientific">Actinocorallia longicatena</name>
    <dbReference type="NCBI Taxonomy" id="111803"/>
    <lineage>
        <taxon>Bacteria</taxon>
        <taxon>Bacillati</taxon>
        <taxon>Actinomycetota</taxon>
        <taxon>Actinomycetes</taxon>
        <taxon>Streptosporangiales</taxon>
        <taxon>Thermomonosporaceae</taxon>
        <taxon>Actinocorallia</taxon>
    </lineage>
</organism>
<reference evidence="2" key="1">
    <citation type="journal article" date="2019" name="Int. J. Syst. Evol. Microbiol.">
        <title>The Global Catalogue of Microorganisms (GCM) 10K type strain sequencing project: providing services to taxonomists for standard genome sequencing and annotation.</title>
        <authorList>
            <consortium name="The Broad Institute Genomics Platform"/>
            <consortium name="The Broad Institute Genome Sequencing Center for Infectious Disease"/>
            <person name="Wu L."/>
            <person name="Ma J."/>
        </authorList>
    </citation>
    <scope>NUCLEOTIDE SEQUENCE [LARGE SCALE GENOMIC DNA]</scope>
    <source>
        <strain evidence="2">JCM 9377</strain>
    </source>
</reference>
<dbReference type="InterPro" id="IPR014825">
    <property type="entry name" value="DNA_alkylation"/>
</dbReference>
<name>A0ABP6QMT9_9ACTN</name>
<evidence type="ECO:0000313" key="2">
    <source>
        <dbReference type="Proteomes" id="UP001501237"/>
    </source>
</evidence>
<keyword evidence="2" id="KW-1185">Reference proteome</keyword>
<comment type="caution">
    <text evidence="1">The sequence shown here is derived from an EMBL/GenBank/DDBJ whole genome shotgun (WGS) entry which is preliminary data.</text>
</comment>
<dbReference type="PANTHER" id="PTHR34070">
    <property type="entry name" value="ARMADILLO-TYPE FOLD"/>
    <property type="match status" value="1"/>
</dbReference>
<proteinExistence type="predicted"/>
<dbReference type="Pfam" id="PF08713">
    <property type="entry name" value="DNA_alkylation"/>
    <property type="match status" value="1"/>
</dbReference>
<accession>A0ABP6QMT9</accession>
<dbReference type="RefSeq" id="WP_344840049.1">
    <property type="nucleotide sequence ID" value="NZ_BAAAUV010000056.1"/>
</dbReference>
<protein>
    <submittedName>
        <fullName evidence="1">DNA alkylation repair protein</fullName>
    </submittedName>
</protein>
<dbReference type="CDD" id="cd06561">
    <property type="entry name" value="AlkD_like"/>
    <property type="match status" value="1"/>
</dbReference>
<sequence length="236" mass="26682">MELTAEAFTARLEELASAEELAKIQRYFKTGDGEYGAGDVFLGVRMGSVFALAKEYAAMPPEEIGKLLDSPVHEVRAGALSVMDKQARAAKTTVERRAELYELYLRRMDRIDNWDLVDLGAPYVVGGWLADKPRDVLYAMARSENLWERRTAMLATLCFARQNDLDDVYGIAEVLLSDEHDLIRKAVGGMLREAGKRDRPTLLTFLDAHAARMPRTMLRYAIEHLDDAQRAHYRSL</sequence>
<dbReference type="Gene3D" id="1.25.10.90">
    <property type="match status" value="1"/>
</dbReference>
<dbReference type="InterPro" id="IPR016024">
    <property type="entry name" value="ARM-type_fold"/>
</dbReference>
<dbReference type="SUPFAM" id="SSF48371">
    <property type="entry name" value="ARM repeat"/>
    <property type="match status" value="1"/>
</dbReference>
<dbReference type="EMBL" id="BAAAUV010000056">
    <property type="protein sequence ID" value="GAA3243140.1"/>
    <property type="molecule type" value="Genomic_DNA"/>
</dbReference>